<sequence length="386" mass="41131">MEISRRIAKSRPLATTALHGRVDAMKDRGERVIDFSIAISHFPAPPAVLNAMHEALHRPALPYTAVGGDAGVRARLAARVARENGIDAAPAEILVTNGAKQALYQALYVMADPGDAVIIFKPYWPAYVATSELLGLEPILVDLPAQITTELLDSLPPAKVLILNNPHNPTGALLSATELDCIAAWLRKTGTRAIVDESYEKLVFDGVHHSLAARPDWRALGVVTLFSASQSYAMMGWRAGFAVAPAPLVAAMETVQGPITAAAPMLIQLALAAAFESDNSPESAAMLADYRARRDVVLDLTANLAWLTVRAPASGPYLWFDVSALGLDTVAAAEQLLTEYAVAVMPGDALGVPGHLRIGYISDDVATLRRGVQAIIAFGNQRHGSR</sequence>
<evidence type="ECO:0000256" key="5">
    <source>
        <dbReference type="ARBA" id="ARBA00022898"/>
    </source>
</evidence>
<dbReference type="SUPFAM" id="SSF53383">
    <property type="entry name" value="PLP-dependent transferases"/>
    <property type="match status" value="1"/>
</dbReference>
<keyword evidence="4" id="KW-0808">Transferase</keyword>
<keyword evidence="3 7" id="KW-0032">Aminotransferase</keyword>
<feature type="domain" description="Aminotransferase class I/classII large" evidence="6">
    <location>
        <begin position="32"/>
        <end position="375"/>
    </location>
</feature>
<keyword evidence="5" id="KW-0663">Pyridoxal phosphate</keyword>
<dbReference type="GO" id="GO:0008483">
    <property type="term" value="F:transaminase activity"/>
    <property type="evidence" value="ECO:0007669"/>
    <property type="project" value="UniProtKB-KW"/>
</dbReference>
<dbReference type="PANTHER" id="PTHR46383">
    <property type="entry name" value="ASPARTATE AMINOTRANSFERASE"/>
    <property type="match status" value="1"/>
</dbReference>
<evidence type="ECO:0000256" key="4">
    <source>
        <dbReference type="ARBA" id="ARBA00022679"/>
    </source>
</evidence>
<organism evidence="7 8">
    <name type="scientific">Duganella zoogloeoides</name>
    <dbReference type="NCBI Taxonomy" id="75659"/>
    <lineage>
        <taxon>Bacteria</taxon>
        <taxon>Pseudomonadati</taxon>
        <taxon>Pseudomonadota</taxon>
        <taxon>Betaproteobacteria</taxon>
        <taxon>Burkholderiales</taxon>
        <taxon>Oxalobacteraceae</taxon>
        <taxon>Telluria group</taxon>
        <taxon>Duganella</taxon>
    </lineage>
</organism>
<dbReference type="GeneID" id="43162761"/>
<dbReference type="InterPro" id="IPR015424">
    <property type="entry name" value="PyrdxlP-dep_Trfase"/>
</dbReference>
<keyword evidence="8" id="KW-1185">Reference proteome</keyword>
<dbReference type="CDD" id="cd00609">
    <property type="entry name" value="AAT_like"/>
    <property type="match status" value="1"/>
</dbReference>
<dbReference type="Proteomes" id="UP001326110">
    <property type="component" value="Chromosome"/>
</dbReference>
<dbReference type="EMBL" id="CP140152">
    <property type="protein sequence ID" value="WQH06951.1"/>
    <property type="molecule type" value="Genomic_DNA"/>
</dbReference>
<reference evidence="7 8" key="1">
    <citation type="submission" date="2023-11" db="EMBL/GenBank/DDBJ databases">
        <title>MicrobeMod: A computational toolkit for identifying prokaryotic methylation and restriction-modification with nanopore sequencing.</title>
        <authorList>
            <person name="Crits-Christoph A."/>
            <person name="Kang S.C."/>
            <person name="Lee H."/>
            <person name="Ostrov N."/>
        </authorList>
    </citation>
    <scope>NUCLEOTIDE SEQUENCE [LARGE SCALE GENOMIC DNA]</scope>
    <source>
        <strain evidence="7 8">ATCC 25935</strain>
    </source>
</reference>
<dbReference type="RefSeq" id="WP_019920960.1">
    <property type="nucleotide sequence ID" value="NZ_CP140152.1"/>
</dbReference>
<dbReference type="InterPro" id="IPR004839">
    <property type="entry name" value="Aminotransferase_I/II_large"/>
</dbReference>
<dbReference type="InterPro" id="IPR015421">
    <property type="entry name" value="PyrdxlP-dep_Trfase_major"/>
</dbReference>
<evidence type="ECO:0000256" key="3">
    <source>
        <dbReference type="ARBA" id="ARBA00022576"/>
    </source>
</evidence>
<protein>
    <submittedName>
        <fullName evidence="7">Aminotransferase class I/II-fold pyridoxal phosphate-dependent enzyme</fullName>
    </submittedName>
</protein>
<evidence type="ECO:0000313" key="7">
    <source>
        <dbReference type="EMBL" id="WQH06951.1"/>
    </source>
</evidence>
<comment type="cofactor">
    <cofactor evidence="1">
        <name>pyridoxal 5'-phosphate</name>
        <dbReference type="ChEBI" id="CHEBI:597326"/>
    </cofactor>
</comment>
<evidence type="ECO:0000256" key="2">
    <source>
        <dbReference type="ARBA" id="ARBA00007441"/>
    </source>
</evidence>
<accession>A0ABZ0Y4Y1</accession>
<dbReference type="Gene3D" id="3.40.640.10">
    <property type="entry name" value="Type I PLP-dependent aspartate aminotransferase-like (Major domain)"/>
    <property type="match status" value="1"/>
</dbReference>
<dbReference type="PANTHER" id="PTHR46383:SF1">
    <property type="entry name" value="ASPARTATE AMINOTRANSFERASE"/>
    <property type="match status" value="1"/>
</dbReference>
<evidence type="ECO:0000256" key="1">
    <source>
        <dbReference type="ARBA" id="ARBA00001933"/>
    </source>
</evidence>
<evidence type="ECO:0000259" key="6">
    <source>
        <dbReference type="Pfam" id="PF00155"/>
    </source>
</evidence>
<proteinExistence type="inferred from homology"/>
<dbReference type="Pfam" id="PF00155">
    <property type="entry name" value="Aminotran_1_2"/>
    <property type="match status" value="1"/>
</dbReference>
<evidence type="ECO:0000313" key="8">
    <source>
        <dbReference type="Proteomes" id="UP001326110"/>
    </source>
</evidence>
<gene>
    <name evidence="7" type="ORF">SR858_11640</name>
</gene>
<dbReference type="InterPro" id="IPR050596">
    <property type="entry name" value="AspAT/PAT-like"/>
</dbReference>
<name>A0ABZ0Y4Y1_9BURK</name>
<comment type="similarity">
    <text evidence="2">Belongs to the class-I pyridoxal-phosphate-dependent aminotransferase family.</text>
</comment>